<proteinExistence type="predicted"/>
<dbReference type="Proteomes" id="UP000499080">
    <property type="component" value="Unassembled WGS sequence"/>
</dbReference>
<dbReference type="EMBL" id="BGPR01001055">
    <property type="protein sequence ID" value="GBM44114.1"/>
    <property type="molecule type" value="Genomic_DNA"/>
</dbReference>
<evidence type="ECO:0000313" key="2">
    <source>
        <dbReference type="Proteomes" id="UP000499080"/>
    </source>
</evidence>
<reference evidence="1 2" key="1">
    <citation type="journal article" date="2019" name="Sci. Rep.">
        <title>Orb-weaving spider Araneus ventricosus genome elucidates the spidroin gene catalogue.</title>
        <authorList>
            <person name="Kono N."/>
            <person name="Nakamura H."/>
            <person name="Ohtoshi R."/>
            <person name="Moran D.A.P."/>
            <person name="Shinohara A."/>
            <person name="Yoshida Y."/>
            <person name="Fujiwara M."/>
            <person name="Mori M."/>
            <person name="Tomita M."/>
            <person name="Arakawa K."/>
        </authorList>
    </citation>
    <scope>NUCLEOTIDE SEQUENCE [LARGE SCALE GENOMIC DNA]</scope>
</reference>
<comment type="caution">
    <text evidence="1">The sequence shown here is derived from an EMBL/GenBank/DDBJ whole genome shotgun (WGS) entry which is preliminary data.</text>
</comment>
<keyword evidence="2" id="KW-1185">Reference proteome</keyword>
<protein>
    <submittedName>
        <fullName evidence="1">Uncharacterized protein</fullName>
    </submittedName>
</protein>
<dbReference type="AlphaFoldDB" id="A0A4Y2FWR7"/>
<organism evidence="1 2">
    <name type="scientific">Araneus ventricosus</name>
    <name type="common">Orbweaver spider</name>
    <name type="synonym">Epeira ventricosa</name>
    <dbReference type="NCBI Taxonomy" id="182803"/>
    <lineage>
        <taxon>Eukaryota</taxon>
        <taxon>Metazoa</taxon>
        <taxon>Ecdysozoa</taxon>
        <taxon>Arthropoda</taxon>
        <taxon>Chelicerata</taxon>
        <taxon>Arachnida</taxon>
        <taxon>Araneae</taxon>
        <taxon>Araneomorphae</taxon>
        <taxon>Entelegynae</taxon>
        <taxon>Araneoidea</taxon>
        <taxon>Araneidae</taxon>
        <taxon>Araneus</taxon>
    </lineage>
</organism>
<sequence length="115" mass="12880">MLRIQAVRTTSTQARYTHAISTQTTGEAVSGLKYIDSNWGKTHIQISLRPQGEMKVGSVAIDLCGIEARQEVRVNYPNTINVLQVTIRFSSISPLMIYPTHIALVQFLSTELFRT</sequence>
<evidence type="ECO:0000313" key="1">
    <source>
        <dbReference type="EMBL" id="GBM44114.1"/>
    </source>
</evidence>
<name>A0A4Y2FWR7_ARAVE</name>
<gene>
    <name evidence="1" type="ORF">AVEN_242221_1</name>
</gene>
<accession>A0A4Y2FWR7</accession>